<dbReference type="Gene3D" id="1.20.58.300">
    <property type="entry name" value="FlgN-like"/>
    <property type="match status" value="1"/>
</dbReference>
<reference evidence="5" key="1">
    <citation type="journal article" date="2019" name="Int. J. Syst. Evol. Microbiol.">
        <title>The Global Catalogue of Microorganisms (GCM) 10K type strain sequencing project: providing services to taxonomists for standard genome sequencing and annotation.</title>
        <authorList>
            <consortium name="The Broad Institute Genomics Platform"/>
            <consortium name="The Broad Institute Genome Sequencing Center for Infectious Disease"/>
            <person name="Wu L."/>
            <person name="Ma J."/>
        </authorList>
    </citation>
    <scope>NUCLEOTIDE SEQUENCE [LARGE SCALE GENOMIC DNA]</scope>
    <source>
        <strain evidence="5">SHR3</strain>
    </source>
</reference>
<comment type="function">
    <text evidence="1">Required for the efficient initiation of filament assembly.</text>
</comment>
<name>A0ABW1AP45_9RHOO</name>
<sequence>MNRPPQAPTPADTQRLALLVEAEFIQLREFIAILEREEALLVAGDSDALVTLAQEKSDRYRQLQRLHDDRALLLARLGRPDSDASMRELCAGLPRVLARWDELLELARTAHDRNAINGRLIVERMAANQAALSVLLAAADHPQLYDADGQTHPAHGGRMLGSA</sequence>
<dbReference type="Proteomes" id="UP001595974">
    <property type="component" value="Unassembled WGS sequence"/>
</dbReference>
<evidence type="ECO:0000256" key="1">
    <source>
        <dbReference type="ARBA" id="ARBA00002397"/>
    </source>
</evidence>
<keyword evidence="4" id="KW-0966">Cell projection</keyword>
<dbReference type="EMBL" id="JBHSOG010000023">
    <property type="protein sequence ID" value="MFC5768969.1"/>
    <property type="molecule type" value="Genomic_DNA"/>
</dbReference>
<keyword evidence="4" id="KW-0282">Flagellum</keyword>
<keyword evidence="5" id="KW-1185">Reference proteome</keyword>
<evidence type="ECO:0000313" key="4">
    <source>
        <dbReference type="EMBL" id="MFC5768969.1"/>
    </source>
</evidence>
<evidence type="ECO:0000256" key="3">
    <source>
        <dbReference type="ARBA" id="ARBA00022795"/>
    </source>
</evidence>
<keyword evidence="4" id="KW-0969">Cilium</keyword>
<dbReference type="InterPro" id="IPR036679">
    <property type="entry name" value="FlgN-like_sf"/>
</dbReference>
<gene>
    <name evidence="4" type="ORF">ACFPTN_06255</name>
</gene>
<evidence type="ECO:0000313" key="5">
    <source>
        <dbReference type="Proteomes" id="UP001595974"/>
    </source>
</evidence>
<dbReference type="Pfam" id="PF05130">
    <property type="entry name" value="FlgN"/>
    <property type="match status" value="1"/>
</dbReference>
<proteinExistence type="inferred from homology"/>
<comment type="similarity">
    <text evidence="2">Belongs to the FlgN family.</text>
</comment>
<protein>
    <submittedName>
        <fullName evidence="4">Flagella synthesis protein FlgN</fullName>
    </submittedName>
</protein>
<dbReference type="RefSeq" id="WP_096446144.1">
    <property type="nucleotide sequence ID" value="NZ_JBHSOG010000023.1"/>
</dbReference>
<evidence type="ECO:0000256" key="2">
    <source>
        <dbReference type="ARBA" id="ARBA00007703"/>
    </source>
</evidence>
<dbReference type="InterPro" id="IPR007809">
    <property type="entry name" value="FlgN-like"/>
</dbReference>
<comment type="caution">
    <text evidence="4">The sequence shown here is derived from an EMBL/GenBank/DDBJ whole genome shotgun (WGS) entry which is preliminary data.</text>
</comment>
<organism evidence="4 5">
    <name type="scientific">Thauera sinica</name>
    <dbReference type="NCBI Taxonomy" id="2665146"/>
    <lineage>
        <taxon>Bacteria</taxon>
        <taxon>Pseudomonadati</taxon>
        <taxon>Pseudomonadota</taxon>
        <taxon>Betaproteobacteria</taxon>
        <taxon>Rhodocyclales</taxon>
        <taxon>Zoogloeaceae</taxon>
        <taxon>Thauera</taxon>
    </lineage>
</organism>
<accession>A0ABW1AP45</accession>
<dbReference type="SUPFAM" id="SSF140566">
    <property type="entry name" value="FlgN-like"/>
    <property type="match status" value="1"/>
</dbReference>
<keyword evidence="3" id="KW-1005">Bacterial flagellum biogenesis</keyword>